<evidence type="ECO:0000313" key="6">
    <source>
        <dbReference type="Proteomes" id="UP000623269"/>
    </source>
</evidence>
<accession>A0A8J7L1X3</accession>
<comment type="caution">
    <text evidence="5">The sequence shown here is derived from an EMBL/GenBank/DDBJ whole genome shotgun (WGS) entry which is preliminary data.</text>
</comment>
<dbReference type="InterPro" id="IPR011991">
    <property type="entry name" value="ArsR-like_HTH"/>
</dbReference>
<dbReference type="InterPro" id="IPR036388">
    <property type="entry name" value="WH-like_DNA-bd_sf"/>
</dbReference>
<dbReference type="RefSeq" id="WP_197659856.1">
    <property type="nucleotide sequence ID" value="NZ_JAEAGR010000001.1"/>
</dbReference>
<dbReference type="SUPFAM" id="SSF46785">
    <property type="entry name" value="Winged helix' DNA-binding domain"/>
    <property type="match status" value="1"/>
</dbReference>
<dbReference type="PROSITE" id="PS50995">
    <property type="entry name" value="HTH_MARR_2"/>
    <property type="match status" value="1"/>
</dbReference>
<dbReference type="SMART" id="SM00347">
    <property type="entry name" value="HTH_MARR"/>
    <property type="match status" value="1"/>
</dbReference>
<dbReference type="InterPro" id="IPR036390">
    <property type="entry name" value="WH_DNA-bd_sf"/>
</dbReference>
<gene>
    <name evidence="5" type="ORF">I5677_01035</name>
</gene>
<keyword evidence="2" id="KW-0238">DNA-binding</keyword>
<dbReference type="Gene3D" id="1.10.10.10">
    <property type="entry name" value="Winged helix-like DNA-binding domain superfamily/Winged helix DNA-binding domain"/>
    <property type="match status" value="1"/>
</dbReference>
<dbReference type="InterPro" id="IPR000835">
    <property type="entry name" value="HTH_MarR-typ"/>
</dbReference>
<dbReference type="PANTHER" id="PTHR42756">
    <property type="entry name" value="TRANSCRIPTIONAL REGULATOR, MARR"/>
    <property type="match status" value="1"/>
</dbReference>
<proteinExistence type="predicted"/>
<evidence type="ECO:0000256" key="1">
    <source>
        <dbReference type="ARBA" id="ARBA00023015"/>
    </source>
</evidence>
<dbReference type="PRINTS" id="PR00598">
    <property type="entry name" value="HTHMARR"/>
</dbReference>
<sequence>MKTQGGFLISQIKQQAGRIFEKILNEKNIDEFNGAQGRILYILWQNESIPIIELSQKTGLAKTTLTSMLDRMEKSGLIKRIYDKKDRRKTLIILTDKARNLQQAYNEVSSQMNDIYYKGFTEEEIVQFENYLLRILNNLNGGSNNE</sequence>
<dbReference type="PROSITE" id="PS01117">
    <property type="entry name" value="HTH_MARR_1"/>
    <property type="match status" value="1"/>
</dbReference>
<dbReference type="PANTHER" id="PTHR42756:SF1">
    <property type="entry name" value="TRANSCRIPTIONAL REPRESSOR OF EMRAB OPERON"/>
    <property type="match status" value="1"/>
</dbReference>
<feature type="domain" description="HTH marR-type" evidence="4">
    <location>
        <begin position="2"/>
        <end position="137"/>
    </location>
</feature>
<keyword evidence="6" id="KW-1185">Reference proteome</keyword>
<evidence type="ECO:0000313" key="5">
    <source>
        <dbReference type="EMBL" id="MBH1939473.1"/>
    </source>
</evidence>
<dbReference type="AlphaFoldDB" id="A0A8J7L1X3"/>
<evidence type="ECO:0000256" key="3">
    <source>
        <dbReference type="ARBA" id="ARBA00023163"/>
    </source>
</evidence>
<keyword evidence="1" id="KW-0805">Transcription regulation</keyword>
<name>A0A8J7L1X3_9FIRM</name>
<dbReference type="EMBL" id="JAEAGR010000001">
    <property type="protein sequence ID" value="MBH1939473.1"/>
    <property type="molecule type" value="Genomic_DNA"/>
</dbReference>
<keyword evidence="3" id="KW-0804">Transcription</keyword>
<dbReference type="CDD" id="cd00090">
    <property type="entry name" value="HTH_ARSR"/>
    <property type="match status" value="1"/>
</dbReference>
<reference evidence="5" key="1">
    <citation type="submission" date="2020-12" db="EMBL/GenBank/DDBJ databases">
        <title>M. sibirica DSM 26468T genome.</title>
        <authorList>
            <person name="Thieme N."/>
            <person name="Rettenmaier R."/>
            <person name="Zverlov V."/>
            <person name="Liebl W."/>
        </authorList>
    </citation>
    <scope>NUCLEOTIDE SEQUENCE</scope>
    <source>
        <strain evidence="5">DSM 26468</strain>
    </source>
</reference>
<dbReference type="GO" id="GO:0003677">
    <property type="term" value="F:DNA binding"/>
    <property type="evidence" value="ECO:0007669"/>
    <property type="project" value="UniProtKB-KW"/>
</dbReference>
<dbReference type="InterPro" id="IPR023187">
    <property type="entry name" value="Tscrpt_reg_MarR-type_CS"/>
</dbReference>
<organism evidence="5 6">
    <name type="scientific">Mobilitalea sibirica</name>
    <dbReference type="NCBI Taxonomy" id="1462919"/>
    <lineage>
        <taxon>Bacteria</taxon>
        <taxon>Bacillati</taxon>
        <taxon>Bacillota</taxon>
        <taxon>Clostridia</taxon>
        <taxon>Lachnospirales</taxon>
        <taxon>Lachnospiraceae</taxon>
        <taxon>Mobilitalea</taxon>
    </lineage>
</organism>
<protein>
    <submittedName>
        <fullName evidence="5">MarR family transcriptional regulator</fullName>
    </submittedName>
</protein>
<dbReference type="Pfam" id="PF01047">
    <property type="entry name" value="MarR"/>
    <property type="match status" value="1"/>
</dbReference>
<evidence type="ECO:0000259" key="4">
    <source>
        <dbReference type="PROSITE" id="PS50995"/>
    </source>
</evidence>
<dbReference type="Proteomes" id="UP000623269">
    <property type="component" value="Unassembled WGS sequence"/>
</dbReference>
<evidence type="ECO:0000256" key="2">
    <source>
        <dbReference type="ARBA" id="ARBA00023125"/>
    </source>
</evidence>
<dbReference type="GO" id="GO:0003700">
    <property type="term" value="F:DNA-binding transcription factor activity"/>
    <property type="evidence" value="ECO:0007669"/>
    <property type="project" value="InterPro"/>
</dbReference>